<dbReference type="SUPFAM" id="SSF143447">
    <property type="entry name" value="AMMECR1-like"/>
    <property type="match status" value="1"/>
</dbReference>
<gene>
    <name evidence="3" type="ORF">TrCOL_g1536</name>
</gene>
<dbReference type="OrthoDB" id="24630at2759"/>
<evidence type="ECO:0000313" key="4">
    <source>
        <dbReference type="Proteomes" id="UP001165065"/>
    </source>
</evidence>
<organism evidence="3 4">
    <name type="scientific">Triparma columacea</name>
    <dbReference type="NCBI Taxonomy" id="722753"/>
    <lineage>
        <taxon>Eukaryota</taxon>
        <taxon>Sar</taxon>
        <taxon>Stramenopiles</taxon>
        <taxon>Ochrophyta</taxon>
        <taxon>Bolidophyceae</taxon>
        <taxon>Parmales</taxon>
        <taxon>Triparmaceae</taxon>
        <taxon>Triparma</taxon>
    </lineage>
</organism>
<dbReference type="InterPro" id="IPR023473">
    <property type="entry name" value="AMMECR1"/>
</dbReference>
<dbReference type="PROSITE" id="PS51112">
    <property type="entry name" value="AMMECR1"/>
    <property type="match status" value="1"/>
</dbReference>
<dbReference type="InterPro" id="IPR027485">
    <property type="entry name" value="AMMECR1_N"/>
</dbReference>
<keyword evidence="4" id="KW-1185">Reference proteome</keyword>
<protein>
    <recommendedName>
        <fullName evidence="2">AMMECR1 domain-containing protein</fullName>
    </recommendedName>
</protein>
<evidence type="ECO:0000313" key="3">
    <source>
        <dbReference type="EMBL" id="GMI38745.1"/>
    </source>
</evidence>
<feature type="region of interest" description="Disordered" evidence="1">
    <location>
        <begin position="361"/>
        <end position="412"/>
    </location>
</feature>
<evidence type="ECO:0000256" key="1">
    <source>
        <dbReference type="SAM" id="MobiDB-lite"/>
    </source>
</evidence>
<feature type="region of interest" description="Disordered" evidence="1">
    <location>
        <begin position="1"/>
        <end position="29"/>
    </location>
</feature>
<feature type="domain" description="AMMECR1" evidence="2">
    <location>
        <begin position="158"/>
        <end position="360"/>
    </location>
</feature>
<dbReference type="Pfam" id="PF01871">
    <property type="entry name" value="AMMECR1"/>
    <property type="match status" value="1"/>
</dbReference>
<dbReference type="Proteomes" id="UP001165065">
    <property type="component" value="Unassembled WGS sequence"/>
</dbReference>
<comment type="caution">
    <text evidence="3">The sequence shown here is derived from an EMBL/GenBank/DDBJ whole genome shotgun (WGS) entry which is preliminary data.</text>
</comment>
<evidence type="ECO:0000259" key="2">
    <source>
        <dbReference type="PROSITE" id="PS51112"/>
    </source>
</evidence>
<dbReference type="Gene3D" id="3.30.700.20">
    <property type="entry name" value="Hypothetical protein ph0010, domain 1"/>
    <property type="match status" value="1"/>
</dbReference>
<accession>A0A9W7G7E7</accession>
<dbReference type="InterPro" id="IPR036071">
    <property type="entry name" value="AMMECR1_dom_sf"/>
</dbReference>
<dbReference type="PANTHER" id="PTHR13016">
    <property type="entry name" value="AMMECR1 HOMOLOG"/>
    <property type="match status" value="1"/>
</dbReference>
<dbReference type="PANTHER" id="PTHR13016:SF0">
    <property type="entry name" value="AMME SYNDROME CANDIDATE GENE 1 PROTEIN"/>
    <property type="match status" value="1"/>
</dbReference>
<dbReference type="AlphaFoldDB" id="A0A9W7G7E7"/>
<name>A0A9W7G7E7_9STRA</name>
<sequence>MSSSSPPLSDILSEFPPPTHSHPSTSYQSLETHHRGSLFKFRSAAKAIISVHREKQLAFHKVKEKWSSSTGRRDIFAGEVNDAILEGRPGSPVGEVNDEQRKDCREVFYMHNVRAGRELCVPCFDGVITSFQGVRREKEGRARRVRREVIMREERIKRGKAGEEDEEEEVETEGDRIREITEGKLRRIPIPKEYRSLRCPLFITWEKEGVREEDVFIRGKKGSMRPVDLQKELIKMGLEAAGEKNDLLYLPLRENEIRRLKCVIEIPDNFQTLYNLGDWSPSIHGLGVRFVDSIGSRYSGSLMPSETSSLNVTPLEVAKILMVKAGYEGRITEGIIRTAVFMRFTTTKCEMCYEEYRKIAKRRKEGPPSGKEGEDECKEGSPSGKVVDELKDTSTVPEIEQKTTSTVPEIQQKTTSGIFGSFGRISKKK</sequence>
<dbReference type="EMBL" id="BRYA01001090">
    <property type="protein sequence ID" value="GMI38745.1"/>
    <property type="molecule type" value="Genomic_DNA"/>
</dbReference>
<proteinExistence type="predicted"/>
<dbReference type="InterPro" id="IPR002733">
    <property type="entry name" value="AMMECR1_domain"/>
</dbReference>
<reference evidence="4" key="1">
    <citation type="journal article" date="2023" name="Commun. Biol.">
        <title>Genome analysis of Parmales, the sister group of diatoms, reveals the evolutionary specialization of diatoms from phago-mixotrophs to photoautotrophs.</title>
        <authorList>
            <person name="Ban H."/>
            <person name="Sato S."/>
            <person name="Yoshikawa S."/>
            <person name="Yamada K."/>
            <person name="Nakamura Y."/>
            <person name="Ichinomiya M."/>
            <person name="Sato N."/>
            <person name="Blanc-Mathieu R."/>
            <person name="Endo H."/>
            <person name="Kuwata A."/>
            <person name="Ogata H."/>
        </authorList>
    </citation>
    <scope>NUCLEOTIDE SEQUENCE [LARGE SCALE GENOMIC DNA]</scope>
</reference>
<feature type="compositionally biased region" description="Low complexity" evidence="1">
    <location>
        <begin position="1"/>
        <end position="13"/>
    </location>
</feature>
<feature type="compositionally biased region" description="Polar residues" evidence="1">
    <location>
        <begin position="402"/>
        <end position="412"/>
    </location>
</feature>